<comment type="subcellular location">
    <subcellularLocation>
        <location evidence="2">Cell membrane</location>
        <topology evidence="2">Multi-pass membrane protein</topology>
    </subcellularLocation>
    <subcellularLocation>
        <location evidence="1">Cell projection</location>
        <location evidence="1">Cilium</location>
    </subcellularLocation>
</comment>
<dbReference type="InterPro" id="IPR022409">
    <property type="entry name" value="PKD/Chitinase_dom"/>
</dbReference>
<feature type="disulfide bond" evidence="12">
    <location>
        <begin position="2890"/>
        <end position="2903"/>
    </location>
</feature>
<evidence type="ECO:0000256" key="5">
    <source>
        <dbReference type="ARBA" id="ARBA00022692"/>
    </source>
</evidence>
<feature type="domain" description="PKD" evidence="17">
    <location>
        <begin position="1083"/>
        <end position="1147"/>
    </location>
</feature>
<feature type="transmembrane region" description="Helical" evidence="15">
    <location>
        <begin position="3169"/>
        <end position="3192"/>
    </location>
</feature>
<feature type="transmembrane region" description="Helical" evidence="15">
    <location>
        <begin position="2465"/>
        <end position="2488"/>
    </location>
</feature>
<dbReference type="Pfam" id="PF01477">
    <property type="entry name" value="PLAT"/>
    <property type="match status" value="1"/>
</dbReference>
<feature type="transmembrane region" description="Helical" evidence="15">
    <location>
        <begin position="2508"/>
        <end position="2529"/>
    </location>
</feature>
<evidence type="ECO:0000256" key="15">
    <source>
        <dbReference type="SAM" id="Phobius"/>
    </source>
</evidence>
<keyword evidence="22" id="KW-1185">Reference proteome</keyword>
<dbReference type="SUPFAM" id="SSF49723">
    <property type="entry name" value="Lipase/lipooxygenase domain (PLAT/LH2 domain)"/>
    <property type="match status" value="1"/>
</dbReference>
<evidence type="ECO:0000256" key="9">
    <source>
        <dbReference type="ARBA" id="ARBA00023136"/>
    </source>
</evidence>
<dbReference type="InterPro" id="IPR002889">
    <property type="entry name" value="WSC_carb-bd"/>
</dbReference>
<dbReference type="SUPFAM" id="SSF81324">
    <property type="entry name" value="Voltage-gated potassium channels"/>
    <property type="match status" value="1"/>
</dbReference>
<feature type="transmembrane region" description="Helical" evidence="15">
    <location>
        <begin position="3231"/>
        <end position="3253"/>
    </location>
</feature>
<name>A0A7M5TRG7_9CNID</name>
<evidence type="ECO:0000259" key="19">
    <source>
        <dbReference type="PROSITE" id="PS51111"/>
    </source>
</evidence>
<evidence type="ECO:0000256" key="8">
    <source>
        <dbReference type="ARBA" id="ARBA00023069"/>
    </source>
</evidence>
<dbReference type="Gene3D" id="2.60.40.10">
    <property type="entry name" value="Immunoglobulins"/>
    <property type="match status" value="4"/>
</dbReference>
<dbReference type="GO" id="GO:0005886">
    <property type="term" value="C:plasma membrane"/>
    <property type="evidence" value="ECO:0007669"/>
    <property type="project" value="UniProtKB-SubCell"/>
</dbReference>
<dbReference type="Pfam" id="PF00801">
    <property type="entry name" value="PKD"/>
    <property type="match status" value="6"/>
</dbReference>
<feature type="signal peptide" evidence="16">
    <location>
        <begin position="1"/>
        <end position="18"/>
    </location>
</feature>
<feature type="domain" description="PKD" evidence="17">
    <location>
        <begin position="152"/>
        <end position="215"/>
    </location>
</feature>
<evidence type="ECO:0000256" key="10">
    <source>
        <dbReference type="ARBA" id="ARBA00023180"/>
    </source>
</evidence>
<dbReference type="InterPro" id="IPR035986">
    <property type="entry name" value="PKD_dom_sf"/>
</dbReference>
<dbReference type="InterPro" id="IPR013122">
    <property type="entry name" value="PKD1_2_channel"/>
</dbReference>
<evidence type="ECO:0000256" key="2">
    <source>
        <dbReference type="ARBA" id="ARBA00004651"/>
    </source>
</evidence>
<keyword evidence="6 16" id="KW-0732">Signal</keyword>
<feature type="domain" description="WSC" evidence="20">
    <location>
        <begin position="28"/>
        <end position="125"/>
    </location>
</feature>
<evidence type="ECO:0000256" key="11">
    <source>
        <dbReference type="ARBA" id="ARBA00023273"/>
    </source>
</evidence>
<dbReference type="PANTHER" id="PTHR10877:SF150">
    <property type="entry name" value="REJ DOMAIN-CONTAINING PROTEIN"/>
    <property type="match status" value="1"/>
</dbReference>
<evidence type="ECO:0000256" key="6">
    <source>
        <dbReference type="ARBA" id="ARBA00022729"/>
    </source>
</evidence>
<dbReference type="Proteomes" id="UP000594262">
    <property type="component" value="Unplaced"/>
</dbReference>
<dbReference type="InterPro" id="IPR003915">
    <property type="entry name" value="PKD_2"/>
</dbReference>
<evidence type="ECO:0000256" key="7">
    <source>
        <dbReference type="ARBA" id="ARBA00022989"/>
    </source>
</evidence>
<dbReference type="PRINTS" id="PR01433">
    <property type="entry name" value="POLYCYSTIN2"/>
</dbReference>
<feature type="transmembrane region" description="Helical" evidence="15">
    <location>
        <begin position="3042"/>
        <end position="3060"/>
    </location>
</feature>
<feature type="transmembrane region" description="Helical" evidence="15">
    <location>
        <begin position="2642"/>
        <end position="2666"/>
    </location>
</feature>
<dbReference type="PROSITE" id="PS51212">
    <property type="entry name" value="WSC"/>
    <property type="match status" value="1"/>
</dbReference>
<dbReference type="InterPro" id="IPR002859">
    <property type="entry name" value="PKD/REJ-like"/>
</dbReference>
<evidence type="ECO:0000313" key="22">
    <source>
        <dbReference type="Proteomes" id="UP000594262"/>
    </source>
</evidence>
<keyword evidence="4" id="KW-1003">Cell membrane</keyword>
<proteinExistence type="inferred from homology"/>
<dbReference type="Pfam" id="PF01822">
    <property type="entry name" value="WSC"/>
    <property type="match status" value="1"/>
</dbReference>
<dbReference type="CDD" id="cd00146">
    <property type="entry name" value="PKD"/>
    <property type="match status" value="4"/>
</dbReference>
<evidence type="ECO:0000313" key="21">
    <source>
        <dbReference type="EnsemblMetazoa" id="CLYHEMP000751.1"/>
    </source>
</evidence>
<feature type="compositionally biased region" description="Polar residues" evidence="14">
    <location>
        <begin position="1944"/>
        <end position="1963"/>
    </location>
</feature>
<dbReference type="PROSITE" id="PS50093">
    <property type="entry name" value="PKD"/>
    <property type="match status" value="5"/>
</dbReference>
<dbReference type="SMART" id="SM00321">
    <property type="entry name" value="WSC"/>
    <property type="match status" value="1"/>
</dbReference>
<evidence type="ECO:0000256" key="4">
    <source>
        <dbReference type="ARBA" id="ARBA00022475"/>
    </source>
</evidence>
<feature type="region of interest" description="Disordered" evidence="14">
    <location>
        <begin position="1920"/>
        <end position="1963"/>
    </location>
</feature>
<dbReference type="OrthoDB" id="444119at2759"/>
<dbReference type="FunFam" id="1.10.287.70:FF:000086">
    <property type="entry name" value="Polycystic kidney disease 2"/>
    <property type="match status" value="1"/>
</dbReference>
<protein>
    <submittedName>
        <fullName evidence="21">Uncharacterized protein</fullName>
    </submittedName>
</protein>
<dbReference type="EnsemblMetazoa" id="CLYHEMT000751.1">
    <property type="protein sequence ID" value="CLYHEMP000751.1"/>
    <property type="gene ID" value="CLYHEMG000751"/>
</dbReference>
<feature type="transmembrane region" description="Helical" evidence="15">
    <location>
        <begin position="2686"/>
        <end position="2705"/>
    </location>
</feature>
<dbReference type="Gene3D" id="1.10.287.70">
    <property type="match status" value="1"/>
</dbReference>
<feature type="domain" description="PLAT" evidence="18">
    <location>
        <begin position="2302"/>
        <end position="2419"/>
    </location>
</feature>
<evidence type="ECO:0000256" key="14">
    <source>
        <dbReference type="SAM" id="MobiDB-lite"/>
    </source>
</evidence>
<dbReference type="SMART" id="SM00089">
    <property type="entry name" value="PKD"/>
    <property type="match status" value="8"/>
</dbReference>
<dbReference type="InterPro" id="IPR013783">
    <property type="entry name" value="Ig-like_fold"/>
</dbReference>
<dbReference type="Pfam" id="PF08016">
    <property type="entry name" value="PKD_channel"/>
    <property type="match status" value="1"/>
</dbReference>
<reference evidence="21" key="1">
    <citation type="submission" date="2021-01" db="UniProtKB">
        <authorList>
            <consortium name="EnsemblMetazoa"/>
        </authorList>
    </citation>
    <scope>IDENTIFICATION</scope>
</reference>
<comment type="caution">
    <text evidence="13">Lacks conserved residue(s) required for the propagation of feature annotation.</text>
</comment>
<sequence length="3437" mass="387231">MMFTYLTIFIVISPTILCWQVSFSRDENSEHMGCYDATASNLFTISPGDYIPTDLSPVACMTACGKRWQIAGIQNGSLCLCSKTAPINFVTDSLCNLDCTGVANYAQNTLPKCGGKNHISVYNAAKRINSFKIKEIPTLKLYESTSIETELENGQDVEYLYRTGDGRHETTQLPSITHIYNEPGIFSVKVEASNTISGTFTDSINVTVTDEIHGAHLECDHGQILGEKIDCFGYVDRGSPSGLSVDFGDGLVEVLKLHNVYSHVGNQQEGAQLNIQSLGNEITVILPSAVFQKNTTVYGWEIQASKSGKIKLQVFEPSCQTSETYCQSTHMCTTTISECDKNTFTEWNCAPDEVFCMLNQRCVKTVASTLSQCTVHDEFAFIQAPADYKKIYEKEYTISGPGVFFIKEDPPFHAKTNQILGWSKEQNGGELAYTSLQNGGASEFIYPTSTGMDFVRDTRPTKSSTEHFLSAHTIERSHFYFEHRYAKTGMYLITTNITDALAVYVDERLDKIEITCPGTIFTESDFTIQVADHAGSNVSYLVDLGNGKSHYFHQKALYPFQYDEPGVYTLSFTGSNSVSRLVQKCSVKVLDDIVGLTFTEDINPTELGHSTTIDWQVTKGTNVTYSISFGDSQSETLYVTNDVNIQTSHTYTEVGEYVVSIQATNVLGSSVDIQSTAIIEIAIGEVIYYTNHPHITDNIFLKTNQDFETHVNITNGTNVRCSFIFNDTSSTQTPQRSFIKQFNNPGIYISSVICKNAISERPAILPVTIYVDQLEPITDLAIVVTGGLAFGEDAIVKSTMSSGSVYTCLLDFGDGESLTTDPAIFGEAVIHRYLSVGRYEIKQTCSNELGTITATHLLEVNIPPEGLGIACPVQKYVKVGELLEYYVGVRGGTNINLAISFGNGDQKVIQVASNSTTPLNYTYNAPGVYTVGVEVSNQLKKLESSCDVIIVEQVIKDCLLTTNSPIRLYPGVSIFQLSVKTGTPLPSNAEITWNFGDGTSLVRDKFPNNIPFIKEHQYTEPGQFQAIIEIANNVSRVSFSRIIDIQQIVNPEIQFFSDKSGEHIPATLENIFALEDNIYINVTKQPRDVEYQFNTGDSPIAEISRDNYIVHQFTKPGNYNVSVLVINQLGDFKTNRLIIVQSPIKNIQVIFNEKALTNEDFVVKINATNFGSSTYGYISMGDGNVYLINEHHFDSDPIHYLNHRDNVTKINFDSDMTTRFNITHGFKTRGDVNITIDLMNAISSFHTEKTITVIYQPCPNPLVNIAQIGTQEEPMLIKLSEATLLSSNVDYHCPSAINITFLWEVSQNDKLILRRYQESPLPLKLQLAEIANPSLFNLPPNLLEFGLARVDLTVFFSNWDVDLSTVSTKNTTWLEVEPSNLKSTIQGGVRRAVGFERVVIFDASSTFDPDVLGNDELETKADIQFSWFCRRAEETFTKDYLTRNPDARDSGCYGNSKFKMEEAFGGFRKLNSEGSMISINTTLRQEAKYVMRVYATKGKRFGWYDQEFQVLPGDPPILRVSCLLNCFEKLNPEEPLKMKSECSNCNGLTKTFYRWRLYKRDNTTDNDLGSEDTRLELKTSTSISNPNIALKRNKLLVGTNYVLKLSAWKDGGSESKNAGYGEFYFTVNDRPSGGDCLLSPSTGVALEDVFKVTCANWFDTDSPLLYKIDSLRNGIIQNLYYGTEGSSTMYLPLGDPFLNYQYQIIVTIMDKYHFGTKMTFNVTVKEPTTVNYDSINNNLETMSSDVDGLQKLARYALAAGSVMNSKESSGGNGATGEVDDQAMKERSKMLKSISKVTPCSLSGIKQMGGVQMEMTKTRINEEAEEESGEALSKMSACMSNAPSSDPDMEDTANAMFLASSNVLKAGLSRKMNMTNSTGKSSIDKTIDTFNKIGGAFMRQMVAGDEKKTLNTGDMQVEMSQVADSANEDADEETGFKLPNLDHLYSNQSMNGNSEGDGTEQKSSVGAMLTSMDKNPYSSASGSDDLNSTVMGLALTGPDGSPMDLSGQELTMFVKRNDGSDEPAPIFDYNVHERLPMTYHRVNFTSENKTMVIELRPEDPLFEAMVFIAFERKPTGKSNSTAYSYKQKSKERSTLPNGKVPNSTFHHFVTASELNGTGSYYVGIRLLPVEQEFRSLYGRDPVLKYSLRMWEAQCKLWNDELNIYSSKGCKVGPKTTFSKTQCQCIVGADENEDDQNLYTTTTTTTTTRSPFAKSHSPAPQRTKRKITRATFASAFFPAPNPIDFSTVFQGFTNLDENPLVFSVVLSIFGVYLMLMFWARREDRKDVAKAGVTALVENDPFDRQFYEITVYTGFPANAGTTANVFIELSGDESQTEARQLRDNCRKLFQSRAENVFLASYPKHIGDLQYVRIWHDNTGKSPAWNLSRVVIHDLNADRKYLFINDDVIAVEAGDGSLERTIPIAGPDEVKSFNHLFYSTTQRNITDKHIWFSIFIRPAKSRFTRVQRLSCCLTLLYFTMLSSMMFFEVGGAEASAQTTYHLGPFAFAPSQIGIGVMTTLIIFPINILIVGVFRSIGPKPAPADMAKRKARSFWIWHEFKELFTCCVSKPPETLIDIMAQPDSGRESRLSTMTSGSAESTTTLRECISLDTEIGFKLDTPKQEKEREAKLKKKQKQKRKLPWWMKYFAWMLNILASFTAAFFVVLYGFQFGKEKSSQWFSTFFLSFIQDVFIAQPMKVLGLALFIALILKKPSDEEDDDAKDTKEMGYENRIQNDEEFLSNTSSMRRKPSENKEPKKNDIIRFQPPSKEKVQALRDYRLKEIKMWNVLRELILYLMYVVVLCQVSYSHLDPKSFQLRQSSFDTFVKASYGGVNFEKTNKLSDVWQWLETTVVEGLFKESVYTGQQAIPGYTQDYYSNVFGGARIRQIRILPDSCTVHEMFDQLIPRCHDEYSWAEEDVSNYDPGWEKVKNHTHFPLHYKSWEYQTSAELDTYPFVGRMAAYAGGGYTADLVFDQKFSLETLNILKKDNWIDERTRALFVEITTYNAQVNLFTVMNLLVEVLPTGGLQHFSSIRIARLYTFGGSTESFTLACQFFVILFMMVFIYKESKKIYRQKRAYFSGFWNLLEFVLIVLTLTSLAIFFRRMLMVDSAVKGIQDNPGKFVSFNKVVQWDTMFSVLSSIVVFMSCLKGLRLLQYNKTISILSSTLQGCARPLGAFSIIFLVFFMAFTIFAYIMFMPHLEKFSSFVTSMESVMGLLLGDFDFSKIESTKPILGRFWFCLLMLFGSMYMMNVFLAIIMDTYCVVTEDIALQNNEHEIVDFMVNKFLVVFGRGDGGQKALLASIAEKERMKQLADEEKEAEEENNRNSKKPRSKVSYRPQRKQAEHGKYFKMIDDEIEMKFAQLDDSLDGFWMDFSNQEQPLHRNTKQEYGCGLYGDSNHSNRSRYQQQQNGRGIPNMAFDYQEEKMELLIQRDLEEELQRWS</sequence>
<dbReference type="GO" id="GO:0005262">
    <property type="term" value="F:calcium channel activity"/>
    <property type="evidence" value="ECO:0007669"/>
    <property type="project" value="TreeGrafter"/>
</dbReference>
<dbReference type="InterPro" id="IPR046791">
    <property type="entry name" value="Polycystin_dom"/>
</dbReference>
<dbReference type="Gene3D" id="2.60.60.20">
    <property type="entry name" value="PLAT/LH2 domain"/>
    <property type="match status" value="1"/>
</dbReference>
<keyword evidence="11" id="KW-0966">Cell projection</keyword>
<dbReference type="InterPro" id="IPR001024">
    <property type="entry name" value="PLAT/LH2_dom"/>
</dbReference>
<dbReference type="InterPro" id="IPR051223">
    <property type="entry name" value="Polycystin"/>
</dbReference>
<evidence type="ECO:0000259" key="20">
    <source>
        <dbReference type="PROSITE" id="PS51212"/>
    </source>
</evidence>
<feature type="domain" description="PKD" evidence="17">
    <location>
        <begin position="620"/>
        <end position="686"/>
    </location>
</feature>
<dbReference type="InterPro" id="IPR000601">
    <property type="entry name" value="PKD_dom"/>
</dbReference>
<dbReference type="PROSITE" id="PS51111">
    <property type="entry name" value="REJ"/>
    <property type="match status" value="1"/>
</dbReference>
<evidence type="ECO:0000256" key="12">
    <source>
        <dbReference type="PIRSR" id="PIRSR603915-2"/>
    </source>
</evidence>
<dbReference type="Pfam" id="PF02010">
    <property type="entry name" value="REJ"/>
    <property type="match status" value="1"/>
</dbReference>
<feature type="domain" description="PKD" evidence="17">
    <location>
        <begin position="811"/>
        <end position="867"/>
    </location>
</feature>
<keyword evidence="5 15" id="KW-0812">Transmembrane</keyword>
<feature type="region of interest" description="Disordered" evidence="14">
    <location>
        <begin position="2738"/>
        <end position="2757"/>
    </location>
</feature>
<feature type="region of interest" description="Disordered" evidence="14">
    <location>
        <begin position="3306"/>
        <end position="3336"/>
    </location>
</feature>
<dbReference type="Pfam" id="PF20519">
    <property type="entry name" value="Polycystin_dom"/>
    <property type="match status" value="1"/>
</dbReference>
<evidence type="ECO:0000256" key="16">
    <source>
        <dbReference type="SAM" id="SignalP"/>
    </source>
</evidence>
<feature type="transmembrane region" description="Helical" evidence="15">
    <location>
        <begin position="2787"/>
        <end position="2805"/>
    </location>
</feature>
<dbReference type="GeneID" id="136809295"/>
<dbReference type="GO" id="GO:0050982">
    <property type="term" value="P:detection of mechanical stimulus"/>
    <property type="evidence" value="ECO:0007669"/>
    <property type="project" value="TreeGrafter"/>
</dbReference>
<feature type="compositionally biased region" description="Basic and acidic residues" evidence="14">
    <location>
        <begin position="2744"/>
        <end position="2756"/>
    </location>
</feature>
<keyword evidence="10" id="KW-0325">Glycoprotein</keyword>
<evidence type="ECO:0000259" key="18">
    <source>
        <dbReference type="PROSITE" id="PS50095"/>
    </source>
</evidence>
<keyword evidence="9 15" id="KW-0472">Membrane</keyword>
<accession>A0A7M5TRG7</accession>
<dbReference type="PANTHER" id="PTHR10877">
    <property type="entry name" value="POLYCYSTIN FAMILY MEMBER"/>
    <property type="match status" value="1"/>
</dbReference>
<dbReference type="InterPro" id="IPR014010">
    <property type="entry name" value="REJ_dom"/>
</dbReference>
<keyword evidence="8" id="KW-0969">Cilium</keyword>
<organism evidence="21 22">
    <name type="scientific">Clytia hemisphaerica</name>
    <dbReference type="NCBI Taxonomy" id="252671"/>
    <lineage>
        <taxon>Eukaryota</taxon>
        <taxon>Metazoa</taxon>
        <taxon>Cnidaria</taxon>
        <taxon>Hydrozoa</taxon>
        <taxon>Hydroidolina</taxon>
        <taxon>Leptothecata</taxon>
        <taxon>Obeliida</taxon>
        <taxon>Clytiidae</taxon>
        <taxon>Clytia</taxon>
    </lineage>
</organism>
<feature type="domain" description="REJ" evidence="19">
    <location>
        <begin position="1258"/>
        <end position="1717"/>
    </location>
</feature>
<dbReference type="GO" id="GO:0005509">
    <property type="term" value="F:calcium ion binding"/>
    <property type="evidence" value="ECO:0007669"/>
    <property type="project" value="InterPro"/>
</dbReference>
<feature type="compositionally biased region" description="Basic residues" evidence="14">
    <location>
        <begin position="3321"/>
        <end position="3335"/>
    </location>
</feature>
<dbReference type="SMART" id="SM00308">
    <property type="entry name" value="LH2"/>
    <property type="match status" value="1"/>
</dbReference>
<evidence type="ECO:0000259" key="17">
    <source>
        <dbReference type="PROSITE" id="PS50093"/>
    </source>
</evidence>
<evidence type="ECO:0000256" key="3">
    <source>
        <dbReference type="ARBA" id="ARBA00007200"/>
    </source>
</evidence>
<dbReference type="PROSITE" id="PS50095">
    <property type="entry name" value="PLAT"/>
    <property type="match status" value="1"/>
</dbReference>
<comment type="similarity">
    <text evidence="3">Belongs to the polycystin family.</text>
</comment>
<dbReference type="GO" id="GO:0005929">
    <property type="term" value="C:cilium"/>
    <property type="evidence" value="ECO:0007669"/>
    <property type="project" value="UniProtKB-SubCell"/>
</dbReference>
<evidence type="ECO:0000256" key="13">
    <source>
        <dbReference type="PROSITE-ProRule" id="PRU00152"/>
    </source>
</evidence>
<feature type="transmembrane region" description="Helical" evidence="15">
    <location>
        <begin position="3072"/>
        <end position="3097"/>
    </location>
</feature>
<dbReference type="RefSeq" id="XP_066921913.1">
    <property type="nucleotide sequence ID" value="XM_067065812.1"/>
</dbReference>
<evidence type="ECO:0000256" key="1">
    <source>
        <dbReference type="ARBA" id="ARBA00004138"/>
    </source>
</evidence>
<dbReference type="SUPFAM" id="SSF49299">
    <property type="entry name" value="PKD domain"/>
    <property type="match status" value="6"/>
</dbReference>
<feature type="domain" description="PKD" evidence="17">
    <location>
        <begin position="981"/>
        <end position="1046"/>
    </location>
</feature>
<dbReference type="InterPro" id="IPR036392">
    <property type="entry name" value="PLAT/LH2_dom_sf"/>
</dbReference>
<feature type="chain" id="PRO_5029914981" evidence="16">
    <location>
        <begin position="19"/>
        <end position="3437"/>
    </location>
</feature>
<feature type="transmembrane region" description="Helical" evidence="15">
    <location>
        <begin position="3129"/>
        <end position="3149"/>
    </location>
</feature>
<feature type="transmembrane region" description="Helical" evidence="15">
    <location>
        <begin position="2258"/>
        <end position="2277"/>
    </location>
</feature>
<keyword evidence="7 15" id="KW-1133">Transmembrane helix</keyword>